<feature type="compositionally biased region" description="Basic and acidic residues" evidence="2">
    <location>
        <begin position="59"/>
        <end position="68"/>
    </location>
</feature>
<gene>
    <name evidence="4" type="ORF">PCL_08443</name>
    <name evidence="3" type="ORF">Purlil1_5281</name>
</gene>
<dbReference type="EMBL" id="LCWV01000042">
    <property type="protein sequence ID" value="PWI64896.1"/>
    <property type="molecule type" value="Genomic_DNA"/>
</dbReference>
<protein>
    <submittedName>
        <fullName evidence="4">Uncharacterized protein</fullName>
    </submittedName>
</protein>
<evidence type="ECO:0000256" key="2">
    <source>
        <dbReference type="SAM" id="MobiDB-lite"/>
    </source>
</evidence>
<reference evidence="4 5" key="2">
    <citation type="journal article" date="2016" name="Front. Microbiol.">
        <title>Genome and transcriptome sequences reveal the specific parasitism of the nematophagous Purpureocillium lilacinum 36-1.</title>
        <authorList>
            <person name="Xie J."/>
            <person name="Li S."/>
            <person name="Mo C."/>
            <person name="Xiao X."/>
            <person name="Peng D."/>
            <person name="Wang G."/>
            <person name="Xiao Y."/>
        </authorList>
    </citation>
    <scope>NUCLEOTIDE SEQUENCE [LARGE SCALE GENOMIC DNA]</scope>
    <source>
        <strain evidence="4 5">36-1</strain>
    </source>
</reference>
<sequence length="608" mass="67390">MFGGTSSGSDSVQHPSRARASTAARGMSQKTQERPRHASLSCLEFIEETRKFYLRGTKKTEAQDHGSHGDTSAIQDADSGTNIVGKNPSTEETGSPSPSIGGHNQPTLEPRGGLGWGGRTPLSNEEEVSHALRAVDDCSDCVSSEAVGQTVATATSGLHQSRNLWNTGSLLRLDTPVRSLAYLTHRDGSGAHQGLTSWPFDSPDEARLMRYYITDISRRFDLCDPERHFALVVPWRAACCPPLLNAAFALSARCLSRTTSYDAFIANRYYQRCLSNLIPMLGDQDALNNQDLFAAIILLRSLEEIEVPLYGADSRTHLFGSHLFICASKSSTSPPTLPTVAGNTLVEKVAVASWRAESRGDLRHASFLVAFRQEVYTAMTSQRPVDRAFCPVDIDRSLESPASDATWTNWLLLHLADVLDFCFEQDESLTRSEMLQWYDRLSDYADEWHAKKPPSFDPIYHGVNGHYPGSNGNNNPQGQRRFSLQTWLLSDSVATGLLNYHLLRILLLSFDPREPRVGHSRAVFIEEQDKRIKDHVRRLIAIANGNDKCAPHFMLASLGIATAGDRFDDTPDQDELLAFLKTAETLHACSTTEAQCHLTRIWSRGKLE</sequence>
<accession>A0A2U3DRL6</accession>
<proteinExistence type="predicted"/>
<reference evidence="4" key="1">
    <citation type="submission" date="2015-05" db="EMBL/GenBank/DDBJ databases">
        <authorList>
            <person name="Wang D.B."/>
            <person name="Wang M."/>
        </authorList>
    </citation>
    <scope>NUCLEOTIDE SEQUENCE</scope>
    <source>
        <strain evidence="4">36-1</strain>
    </source>
</reference>
<organism evidence="4 5">
    <name type="scientific">Purpureocillium lilacinum</name>
    <name type="common">Paecilomyces lilacinus</name>
    <dbReference type="NCBI Taxonomy" id="33203"/>
    <lineage>
        <taxon>Eukaryota</taxon>
        <taxon>Fungi</taxon>
        <taxon>Dikarya</taxon>
        <taxon>Ascomycota</taxon>
        <taxon>Pezizomycotina</taxon>
        <taxon>Sordariomycetes</taxon>
        <taxon>Hypocreomycetidae</taxon>
        <taxon>Hypocreales</taxon>
        <taxon>Ophiocordycipitaceae</taxon>
        <taxon>Purpureocillium</taxon>
    </lineage>
</organism>
<dbReference type="GO" id="GO:0000976">
    <property type="term" value="F:transcription cis-regulatory region binding"/>
    <property type="evidence" value="ECO:0007669"/>
    <property type="project" value="TreeGrafter"/>
</dbReference>
<dbReference type="PANTHER" id="PTHR37534:SF2">
    <property type="entry name" value="N-ACETYLTRANSFERASE DOMAIN-CONTAINING PROTEIN"/>
    <property type="match status" value="1"/>
</dbReference>
<feature type="compositionally biased region" description="Low complexity" evidence="2">
    <location>
        <begin position="88"/>
        <end position="99"/>
    </location>
</feature>
<dbReference type="Proteomes" id="UP001287286">
    <property type="component" value="Unassembled WGS sequence"/>
</dbReference>
<evidence type="ECO:0000313" key="5">
    <source>
        <dbReference type="Proteomes" id="UP000245956"/>
    </source>
</evidence>
<dbReference type="EMBL" id="JAWRVI010000015">
    <property type="protein sequence ID" value="KAK4090609.1"/>
    <property type="molecule type" value="Genomic_DNA"/>
</dbReference>
<comment type="caution">
    <text evidence="4">The sequence shown here is derived from an EMBL/GenBank/DDBJ whole genome shotgun (WGS) entry which is preliminary data.</text>
</comment>
<evidence type="ECO:0000313" key="3">
    <source>
        <dbReference type="EMBL" id="KAK4090609.1"/>
    </source>
</evidence>
<dbReference type="Proteomes" id="UP000245956">
    <property type="component" value="Unassembled WGS sequence"/>
</dbReference>
<dbReference type="GO" id="GO:0005634">
    <property type="term" value="C:nucleus"/>
    <property type="evidence" value="ECO:0007669"/>
    <property type="project" value="TreeGrafter"/>
</dbReference>
<dbReference type="AlphaFoldDB" id="A0A2U3DRL6"/>
<reference evidence="3" key="3">
    <citation type="submission" date="2023-11" db="EMBL/GenBank/DDBJ databases">
        <authorList>
            <person name="Beijen E."/>
            <person name="Ohm R.A."/>
        </authorList>
    </citation>
    <scope>NUCLEOTIDE SEQUENCE</scope>
    <source>
        <strain evidence="3">CBS 150709</strain>
    </source>
</reference>
<feature type="region of interest" description="Disordered" evidence="2">
    <location>
        <begin position="1"/>
        <end position="41"/>
    </location>
</feature>
<reference evidence="3 6" key="4">
    <citation type="journal article" date="2024" name="Microbiol. Resour. Announc.">
        <title>Genome annotations for the ascomycete fungi Trichoderma harzianum, Trichoderma aggressivum, and Purpureocillium lilacinum.</title>
        <authorList>
            <person name="Beijen E.P.W."/>
            <person name="Ohm R.A."/>
        </authorList>
    </citation>
    <scope>NUCLEOTIDE SEQUENCE [LARGE SCALE GENOMIC DNA]</scope>
    <source>
        <strain evidence="3 6">CBS 150709</strain>
    </source>
</reference>
<evidence type="ECO:0000256" key="1">
    <source>
        <dbReference type="ARBA" id="ARBA00023242"/>
    </source>
</evidence>
<name>A0A2U3DRL6_PURLI</name>
<keyword evidence="1" id="KW-0539">Nucleus</keyword>
<evidence type="ECO:0000313" key="6">
    <source>
        <dbReference type="Proteomes" id="UP001287286"/>
    </source>
</evidence>
<evidence type="ECO:0000313" key="4">
    <source>
        <dbReference type="EMBL" id="PWI64896.1"/>
    </source>
</evidence>
<feature type="compositionally biased region" description="Polar residues" evidence="2">
    <location>
        <begin position="69"/>
        <end position="84"/>
    </location>
</feature>
<dbReference type="GO" id="GO:0003700">
    <property type="term" value="F:DNA-binding transcription factor activity"/>
    <property type="evidence" value="ECO:0007669"/>
    <property type="project" value="TreeGrafter"/>
</dbReference>
<feature type="region of interest" description="Disordered" evidence="2">
    <location>
        <begin position="59"/>
        <end position="128"/>
    </location>
</feature>
<dbReference type="PANTHER" id="PTHR37534">
    <property type="entry name" value="TRANSCRIPTIONAL ACTIVATOR PROTEIN UGA3"/>
    <property type="match status" value="1"/>
</dbReference>
<dbReference type="GO" id="GO:0045944">
    <property type="term" value="P:positive regulation of transcription by RNA polymerase II"/>
    <property type="evidence" value="ECO:0007669"/>
    <property type="project" value="TreeGrafter"/>
</dbReference>
<keyword evidence="6" id="KW-1185">Reference proteome</keyword>